<dbReference type="Proteomes" id="UP000838672">
    <property type="component" value="Unassembled WGS sequence"/>
</dbReference>
<keyword evidence="1" id="KW-0472">Membrane</keyword>
<keyword evidence="1" id="KW-1133">Transmembrane helix</keyword>
<protein>
    <submittedName>
        <fullName evidence="2">Sugar transporter SemiSWEET</fullName>
    </submittedName>
</protein>
<reference evidence="2" key="1">
    <citation type="submission" date="2021-11" db="EMBL/GenBank/DDBJ databases">
        <authorList>
            <person name="Rodrigo-Torres L."/>
            <person name="Arahal R. D."/>
            <person name="Lucena T."/>
        </authorList>
    </citation>
    <scope>NUCLEOTIDE SEQUENCE</scope>
    <source>
        <strain evidence="2">CECT 7929</strain>
    </source>
</reference>
<dbReference type="NCBIfam" id="NF037969">
    <property type="entry name" value="SemiSWEET_3"/>
    <property type="match status" value="1"/>
</dbReference>
<evidence type="ECO:0000313" key="3">
    <source>
        <dbReference type="Proteomes" id="UP000838672"/>
    </source>
</evidence>
<keyword evidence="2" id="KW-0762">Sugar transport</keyword>
<organism evidence="2 3">
    <name type="scientific">Vibrio stylophorae</name>
    <dbReference type="NCBI Taxonomy" id="659351"/>
    <lineage>
        <taxon>Bacteria</taxon>
        <taxon>Pseudomonadati</taxon>
        <taxon>Pseudomonadota</taxon>
        <taxon>Gammaproteobacteria</taxon>
        <taxon>Vibrionales</taxon>
        <taxon>Vibrionaceae</taxon>
        <taxon>Vibrio</taxon>
    </lineage>
</organism>
<keyword evidence="1" id="KW-0812">Transmembrane</keyword>
<proteinExistence type="predicted"/>
<keyword evidence="3" id="KW-1185">Reference proteome</keyword>
<keyword evidence="2" id="KW-0813">Transport</keyword>
<feature type="transmembrane region" description="Helical" evidence="1">
    <location>
        <begin position="72"/>
        <end position="92"/>
    </location>
</feature>
<sequence length="95" mass="10773">MLALINRVGKALEPFMLMMGLVSPLATLPQLYKLYISHSEHAVGLSMTTWILYTVIALLWTIYGLYHRNPTIWIGNCFGFLMDSAMILGIYIHTP</sequence>
<evidence type="ECO:0000256" key="1">
    <source>
        <dbReference type="SAM" id="Phobius"/>
    </source>
</evidence>
<dbReference type="Pfam" id="PF03083">
    <property type="entry name" value="MtN3_slv"/>
    <property type="match status" value="1"/>
</dbReference>
<gene>
    <name evidence="2" type="ORF">VST7929_02690</name>
</gene>
<accession>A0ABM8ZWM1</accession>
<dbReference type="EMBL" id="CAKLDI010000001">
    <property type="protein sequence ID" value="CAH0534740.1"/>
    <property type="molecule type" value="Genomic_DNA"/>
</dbReference>
<evidence type="ECO:0000313" key="2">
    <source>
        <dbReference type="EMBL" id="CAH0534740.1"/>
    </source>
</evidence>
<dbReference type="Gene3D" id="1.20.1280.290">
    <property type="match status" value="1"/>
</dbReference>
<feature type="transmembrane region" description="Helical" evidence="1">
    <location>
        <begin position="47"/>
        <end position="66"/>
    </location>
</feature>
<dbReference type="InterPro" id="IPR004316">
    <property type="entry name" value="SWEET_rpt"/>
</dbReference>
<name>A0ABM8ZWM1_9VIBR</name>
<feature type="transmembrane region" description="Helical" evidence="1">
    <location>
        <begin position="15"/>
        <end position="35"/>
    </location>
</feature>
<comment type="caution">
    <text evidence="2">The sequence shown here is derived from an EMBL/GenBank/DDBJ whole genome shotgun (WGS) entry which is preliminary data.</text>
</comment>